<comment type="subcellular location">
    <subcellularLocation>
        <location evidence="8">Cytoplasm</location>
    </subcellularLocation>
</comment>
<evidence type="ECO:0000259" key="10">
    <source>
        <dbReference type="Pfam" id="PF00133"/>
    </source>
</evidence>
<comment type="caution">
    <text evidence="14">The sequence shown here is derived from an EMBL/GenBank/DDBJ whole genome shotgun (WGS) entry which is preliminary data.</text>
</comment>
<organism evidence="14 15">
    <name type="scientific">Candidatus Yanofskybacteria bacterium RIFCSPHIGHO2_02_FULL_38_22b</name>
    <dbReference type="NCBI Taxonomy" id="1802673"/>
    <lineage>
        <taxon>Bacteria</taxon>
        <taxon>Candidatus Yanofskyibacteriota</taxon>
    </lineage>
</organism>
<dbReference type="AlphaFoldDB" id="A0A1F8F1K2"/>
<sequence length="828" mass="95445">MKYNPQKTERKWQKYWETKKIYNAKDNVVGKNNFMMLAEFPYTSGNLHIGHWFTYSISDIFTRYLRMSGYNVMNPIGFDAFGLPAENAAIKHNTTPEIWTKKNISHMTKQLKSIGAAFDWSRVVDTSKPDYYQWTQWIFLKLYEKGLVYRAATKVNWCPKDKTVLANEQVVNGCCDRCDTPVIQKDLTQWMFKITEYADALIDDLDKLDWPESAKIAQKSWIGRSEGSKIKFKLNNIPGQQNGKHFVEVFTTRPDTLFGATFIVISPELAQRWIDVGWQASDQVKEYIADSLRKKELDRLIEVGDKTGVDAGIKAINPANKEEIPVWIADYVLGGYGTGAIMAVPAHDNRDLAFQQKYNLGIKIVISSSKFEGRAIDDKVTFSRTWRILSEEEMLNWINKNGAFEGEGILINSSDKFNKMHSQEAKWEITKFVGGERKTQYKLHDWILSRQRYWGAPIPMIKCPKCDYIPVPEKDLPVKLPPLKNFKPASDGRSPLAKASKTWLKVKCPKCGDMAERETDTMDTFVDSSWYFMRYTDPNNKKEFASKEKMNEWLPVPMYIGGREHNTMHLLYARFITKALQGLSLVDFNEPFTSRRNHGVIMGPDGKRMSKSRGNVVDPDVEVKKYGTDAVRINFAFMGPFDQDYTWNNSSINGIVRFLNRVWEFVNRYDDDIKPNPQAIKILNKFTKEIGGDVKELKFNTGVSGLMKLLNELESHKISKSEYETLLKLLAPFAPHIAEELWQNVLKNRKSVHLEKWPEYDEKLIAEEKIKLVVQVNGKIRDTIEVKKGLSENEVKKIVLASENVKKHVSVTPKKVVYVQDRIINFVI</sequence>
<dbReference type="CDD" id="cd07958">
    <property type="entry name" value="Anticodon_Ia_Leu_BEm"/>
    <property type="match status" value="1"/>
</dbReference>
<dbReference type="InterPro" id="IPR002302">
    <property type="entry name" value="Leu-tRNA-ligase"/>
</dbReference>
<dbReference type="PRINTS" id="PR00985">
    <property type="entry name" value="TRNASYNTHLEU"/>
</dbReference>
<dbReference type="Pfam" id="PF08264">
    <property type="entry name" value="Anticodon_1"/>
    <property type="match status" value="1"/>
</dbReference>
<keyword evidence="5 8" id="KW-0648">Protein biosynthesis</keyword>
<evidence type="ECO:0000256" key="4">
    <source>
        <dbReference type="ARBA" id="ARBA00022840"/>
    </source>
</evidence>
<dbReference type="Gene3D" id="3.40.50.620">
    <property type="entry name" value="HUPs"/>
    <property type="match status" value="2"/>
</dbReference>
<dbReference type="EC" id="6.1.1.4" evidence="8"/>
<dbReference type="Proteomes" id="UP000176834">
    <property type="component" value="Unassembled WGS sequence"/>
</dbReference>
<feature type="domain" description="Methionyl/Valyl/Leucyl/Isoleucyl-tRNA synthetase anticodon-binding" evidence="11">
    <location>
        <begin position="681"/>
        <end position="792"/>
    </location>
</feature>
<feature type="domain" description="Methionyl/Leucyl tRNA synthetase" evidence="12">
    <location>
        <begin position="39"/>
        <end position="180"/>
    </location>
</feature>
<dbReference type="Pfam" id="PF00133">
    <property type="entry name" value="tRNA-synt_1"/>
    <property type="match status" value="1"/>
</dbReference>
<evidence type="ECO:0000259" key="13">
    <source>
        <dbReference type="Pfam" id="PF13603"/>
    </source>
</evidence>
<feature type="short sequence motif" description="'HIGH' region" evidence="8">
    <location>
        <begin position="41"/>
        <end position="51"/>
    </location>
</feature>
<dbReference type="InterPro" id="IPR002300">
    <property type="entry name" value="aa-tRNA-synth_Ia"/>
</dbReference>
<keyword evidence="3 8" id="KW-0547">Nucleotide-binding</keyword>
<evidence type="ECO:0000256" key="6">
    <source>
        <dbReference type="ARBA" id="ARBA00023146"/>
    </source>
</evidence>
<evidence type="ECO:0000256" key="5">
    <source>
        <dbReference type="ARBA" id="ARBA00022917"/>
    </source>
</evidence>
<accession>A0A1F8F1K2</accession>
<dbReference type="SUPFAM" id="SSF47323">
    <property type="entry name" value="Anticodon-binding domain of a subclass of class I aminoacyl-tRNA synthetases"/>
    <property type="match status" value="1"/>
</dbReference>
<dbReference type="GO" id="GO:0005524">
    <property type="term" value="F:ATP binding"/>
    <property type="evidence" value="ECO:0007669"/>
    <property type="project" value="UniProtKB-UniRule"/>
</dbReference>
<dbReference type="GO" id="GO:0006429">
    <property type="term" value="P:leucyl-tRNA aminoacylation"/>
    <property type="evidence" value="ECO:0007669"/>
    <property type="project" value="UniProtKB-UniRule"/>
</dbReference>
<dbReference type="NCBIfam" id="TIGR00396">
    <property type="entry name" value="leuS_bact"/>
    <property type="match status" value="1"/>
</dbReference>
<dbReference type="GO" id="GO:0004823">
    <property type="term" value="F:leucine-tRNA ligase activity"/>
    <property type="evidence" value="ECO:0007669"/>
    <property type="project" value="UniProtKB-UniRule"/>
</dbReference>
<dbReference type="GO" id="GO:0002161">
    <property type="term" value="F:aminoacyl-tRNA deacylase activity"/>
    <property type="evidence" value="ECO:0007669"/>
    <property type="project" value="InterPro"/>
</dbReference>
<feature type="domain" description="Leucyl-tRNA synthetase editing" evidence="13">
    <location>
        <begin position="219"/>
        <end position="432"/>
    </location>
</feature>
<evidence type="ECO:0000313" key="15">
    <source>
        <dbReference type="Proteomes" id="UP000176834"/>
    </source>
</evidence>
<feature type="domain" description="Aminoacyl-tRNA synthetase class Ia" evidence="10">
    <location>
        <begin position="443"/>
        <end position="644"/>
    </location>
</feature>
<evidence type="ECO:0000259" key="12">
    <source>
        <dbReference type="Pfam" id="PF09334"/>
    </source>
</evidence>
<dbReference type="InterPro" id="IPR013155">
    <property type="entry name" value="M/V/L/I-tRNA-synth_anticd-bd"/>
</dbReference>
<evidence type="ECO:0000256" key="3">
    <source>
        <dbReference type="ARBA" id="ARBA00022741"/>
    </source>
</evidence>
<dbReference type="Pfam" id="PF13603">
    <property type="entry name" value="tRNA-synt_1_2"/>
    <property type="match status" value="1"/>
</dbReference>
<keyword evidence="8" id="KW-0963">Cytoplasm</keyword>
<evidence type="ECO:0000256" key="2">
    <source>
        <dbReference type="ARBA" id="ARBA00022598"/>
    </source>
</evidence>
<dbReference type="Gene3D" id="1.10.730.10">
    <property type="entry name" value="Isoleucyl-tRNA Synthetase, Domain 1"/>
    <property type="match status" value="1"/>
</dbReference>
<dbReference type="FunFam" id="1.10.730.10:FF:000002">
    <property type="entry name" value="Leucine--tRNA ligase"/>
    <property type="match status" value="1"/>
</dbReference>
<keyword evidence="6 8" id="KW-0030">Aminoacyl-tRNA synthetase</keyword>
<dbReference type="Pfam" id="PF09334">
    <property type="entry name" value="tRNA-synt_1g"/>
    <property type="match status" value="1"/>
</dbReference>
<dbReference type="Gene3D" id="3.10.20.590">
    <property type="match status" value="1"/>
</dbReference>
<dbReference type="EMBL" id="MGJN01000011">
    <property type="protein sequence ID" value="OGN07011.1"/>
    <property type="molecule type" value="Genomic_DNA"/>
</dbReference>
<evidence type="ECO:0000313" key="14">
    <source>
        <dbReference type="EMBL" id="OGN07011.1"/>
    </source>
</evidence>
<keyword evidence="2 8" id="KW-0436">Ligase</keyword>
<dbReference type="GO" id="GO:0005829">
    <property type="term" value="C:cytosol"/>
    <property type="evidence" value="ECO:0007669"/>
    <property type="project" value="TreeGrafter"/>
</dbReference>
<dbReference type="InterPro" id="IPR009080">
    <property type="entry name" value="tRNAsynth_Ia_anticodon-bd"/>
</dbReference>
<feature type="binding site" evidence="8">
    <location>
        <position position="611"/>
    </location>
    <ligand>
        <name>ATP</name>
        <dbReference type="ChEBI" id="CHEBI:30616"/>
    </ligand>
</feature>
<dbReference type="InterPro" id="IPR014729">
    <property type="entry name" value="Rossmann-like_a/b/a_fold"/>
</dbReference>
<proteinExistence type="inferred from homology"/>
<comment type="catalytic activity">
    <reaction evidence="7 8">
        <text>tRNA(Leu) + L-leucine + ATP = L-leucyl-tRNA(Leu) + AMP + diphosphate</text>
        <dbReference type="Rhea" id="RHEA:11688"/>
        <dbReference type="Rhea" id="RHEA-COMP:9613"/>
        <dbReference type="Rhea" id="RHEA-COMP:9622"/>
        <dbReference type="ChEBI" id="CHEBI:30616"/>
        <dbReference type="ChEBI" id="CHEBI:33019"/>
        <dbReference type="ChEBI" id="CHEBI:57427"/>
        <dbReference type="ChEBI" id="CHEBI:78442"/>
        <dbReference type="ChEBI" id="CHEBI:78494"/>
        <dbReference type="ChEBI" id="CHEBI:456215"/>
        <dbReference type="EC" id="6.1.1.4"/>
    </reaction>
</comment>
<keyword evidence="4 8" id="KW-0067">ATP-binding</keyword>
<evidence type="ECO:0000256" key="9">
    <source>
        <dbReference type="RuleBase" id="RU363039"/>
    </source>
</evidence>
<evidence type="ECO:0000256" key="7">
    <source>
        <dbReference type="ARBA" id="ARBA00047469"/>
    </source>
</evidence>
<name>A0A1F8F1K2_9BACT</name>
<evidence type="ECO:0000256" key="8">
    <source>
        <dbReference type="HAMAP-Rule" id="MF_00049"/>
    </source>
</evidence>
<protein>
    <recommendedName>
        <fullName evidence="8">Leucine--tRNA ligase</fullName>
        <ecNumber evidence="8">6.1.1.4</ecNumber>
    </recommendedName>
    <alternativeName>
        <fullName evidence="8">Leucyl-tRNA synthetase</fullName>
        <shortName evidence="8">LeuRS</shortName>
    </alternativeName>
</protein>
<evidence type="ECO:0000259" key="11">
    <source>
        <dbReference type="Pfam" id="PF08264"/>
    </source>
</evidence>
<dbReference type="InterPro" id="IPR025709">
    <property type="entry name" value="Leu_tRNA-synth_edit"/>
</dbReference>
<evidence type="ECO:0000256" key="1">
    <source>
        <dbReference type="ARBA" id="ARBA00005594"/>
    </source>
</evidence>
<comment type="similarity">
    <text evidence="1 8 9">Belongs to the class-I aminoacyl-tRNA synthetase family.</text>
</comment>
<dbReference type="InterPro" id="IPR015413">
    <property type="entry name" value="Methionyl/Leucyl_tRNA_Synth"/>
</dbReference>
<dbReference type="PANTHER" id="PTHR43740:SF2">
    <property type="entry name" value="LEUCINE--TRNA LIGASE, MITOCHONDRIAL"/>
    <property type="match status" value="1"/>
</dbReference>
<dbReference type="SUPFAM" id="SSF52374">
    <property type="entry name" value="Nucleotidylyl transferase"/>
    <property type="match status" value="1"/>
</dbReference>
<dbReference type="InterPro" id="IPR009008">
    <property type="entry name" value="Val/Leu/Ile-tRNA-synth_edit"/>
</dbReference>
<dbReference type="HAMAP" id="MF_00049_B">
    <property type="entry name" value="Leu_tRNA_synth_B"/>
    <property type="match status" value="1"/>
</dbReference>
<dbReference type="FunFam" id="3.40.50.620:FF:000003">
    <property type="entry name" value="Leucine--tRNA ligase"/>
    <property type="match status" value="1"/>
</dbReference>
<gene>
    <name evidence="8" type="primary">leuS</name>
    <name evidence="14" type="ORF">A3B86_00185</name>
</gene>
<dbReference type="PANTHER" id="PTHR43740">
    <property type="entry name" value="LEUCYL-TRNA SYNTHETASE"/>
    <property type="match status" value="1"/>
</dbReference>
<reference evidence="14 15" key="1">
    <citation type="journal article" date="2016" name="Nat. Commun.">
        <title>Thousands of microbial genomes shed light on interconnected biogeochemical processes in an aquifer system.</title>
        <authorList>
            <person name="Anantharaman K."/>
            <person name="Brown C.T."/>
            <person name="Hug L.A."/>
            <person name="Sharon I."/>
            <person name="Castelle C.J."/>
            <person name="Probst A.J."/>
            <person name="Thomas B.C."/>
            <person name="Singh A."/>
            <person name="Wilkins M.J."/>
            <person name="Karaoz U."/>
            <person name="Brodie E.L."/>
            <person name="Williams K.H."/>
            <person name="Hubbard S.S."/>
            <person name="Banfield J.F."/>
        </authorList>
    </citation>
    <scope>NUCLEOTIDE SEQUENCE [LARGE SCALE GENOMIC DNA]</scope>
</reference>
<feature type="short sequence motif" description="'KMSKS' region" evidence="8">
    <location>
        <begin position="608"/>
        <end position="612"/>
    </location>
</feature>
<dbReference type="SUPFAM" id="SSF50677">
    <property type="entry name" value="ValRS/IleRS/LeuRS editing domain"/>
    <property type="match status" value="1"/>
</dbReference>